<dbReference type="EMBL" id="LCQN01000010">
    <property type="protein sequence ID" value="KKW17143.1"/>
    <property type="molecule type" value="Genomic_DNA"/>
</dbReference>
<name>A0A0G1WEF9_9BACT</name>
<dbReference type="InterPro" id="IPR043519">
    <property type="entry name" value="NT_sf"/>
</dbReference>
<dbReference type="Gene3D" id="3.30.460.10">
    <property type="entry name" value="Beta Polymerase, domain 2"/>
    <property type="match status" value="1"/>
</dbReference>
<dbReference type="InterPro" id="IPR007344">
    <property type="entry name" value="GrpB/CoaE"/>
</dbReference>
<gene>
    <name evidence="1" type="ORF">UY58_C0010G0005</name>
</gene>
<proteinExistence type="predicted"/>
<dbReference type="Proteomes" id="UP000033982">
    <property type="component" value="Unassembled WGS sequence"/>
</dbReference>
<sequence length="187" mass="21214">MIKTKQRPARRPLGLKKGKVILSGYNKEWPRLFRAERKLLKAKLGELAAAISHIGSTAVPGLCAKPILDIMLAVPSVEKAEKSTSHFERCGYQVKPREEDPVLGRLFFSKDIDGLRCFHLHVTEAGSTFCKGHLRFRNILRKDPKAALAYARLKFRLSKRFPNDRNAYIDGKAKFISDVLCNKLPRE</sequence>
<evidence type="ECO:0000313" key="1">
    <source>
        <dbReference type="EMBL" id="KKW17143.1"/>
    </source>
</evidence>
<comment type="caution">
    <text evidence="1">The sequence shown here is derived from an EMBL/GenBank/DDBJ whole genome shotgun (WGS) entry which is preliminary data.</text>
</comment>
<dbReference type="AlphaFoldDB" id="A0A0G1WEF9"/>
<dbReference type="PANTHER" id="PTHR34822">
    <property type="entry name" value="GRPB DOMAIN PROTEIN (AFU_ORTHOLOGUE AFUA_1G01530)"/>
    <property type="match status" value="1"/>
</dbReference>
<dbReference type="SUPFAM" id="SSF81301">
    <property type="entry name" value="Nucleotidyltransferase"/>
    <property type="match status" value="1"/>
</dbReference>
<evidence type="ECO:0008006" key="3">
    <source>
        <dbReference type="Google" id="ProtNLM"/>
    </source>
</evidence>
<reference evidence="1 2" key="1">
    <citation type="journal article" date="2015" name="Nature">
        <title>rRNA introns, odd ribosomes, and small enigmatic genomes across a large radiation of phyla.</title>
        <authorList>
            <person name="Brown C.T."/>
            <person name="Hug L.A."/>
            <person name="Thomas B.C."/>
            <person name="Sharon I."/>
            <person name="Castelle C.J."/>
            <person name="Singh A."/>
            <person name="Wilkins M.J."/>
            <person name="Williams K.H."/>
            <person name="Banfield J.F."/>
        </authorList>
    </citation>
    <scope>NUCLEOTIDE SEQUENCE [LARGE SCALE GENOMIC DNA]</scope>
</reference>
<accession>A0A0G1WEF9</accession>
<dbReference type="PANTHER" id="PTHR34822:SF1">
    <property type="entry name" value="GRPB FAMILY PROTEIN"/>
    <property type="match status" value="1"/>
</dbReference>
<dbReference type="Pfam" id="PF04229">
    <property type="entry name" value="GrpB"/>
    <property type="match status" value="1"/>
</dbReference>
<organism evidence="1 2">
    <name type="scientific">Candidatus Magasanikbacteria bacterium GW2011_GWA2_50_22</name>
    <dbReference type="NCBI Taxonomy" id="1619043"/>
    <lineage>
        <taxon>Bacteria</taxon>
        <taxon>Candidatus Magasanikiibacteriota</taxon>
    </lineage>
</organism>
<evidence type="ECO:0000313" key="2">
    <source>
        <dbReference type="Proteomes" id="UP000033982"/>
    </source>
</evidence>
<protein>
    <recommendedName>
        <fullName evidence="3">GrpB family protein</fullName>
    </recommendedName>
</protein>